<evidence type="ECO:0000313" key="1">
    <source>
        <dbReference type="EMBL" id="MBB3731781.1"/>
    </source>
</evidence>
<proteinExistence type="predicted"/>
<organism evidence="1 2">
    <name type="scientific">Nonomuraea dietziae</name>
    <dbReference type="NCBI Taxonomy" id="65515"/>
    <lineage>
        <taxon>Bacteria</taxon>
        <taxon>Bacillati</taxon>
        <taxon>Actinomycetota</taxon>
        <taxon>Actinomycetes</taxon>
        <taxon>Streptosporangiales</taxon>
        <taxon>Streptosporangiaceae</taxon>
        <taxon>Nonomuraea</taxon>
    </lineage>
</organism>
<dbReference type="RefSeq" id="WP_183658233.1">
    <property type="nucleotide sequence ID" value="NZ_BAAAXX010000079.1"/>
</dbReference>
<dbReference type="InterPro" id="IPR045441">
    <property type="entry name" value="DUF6506"/>
</dbReference>
<accession>A0A7W5YBV5</accession>
<dbReference type="GeneID" id="95393853"/>
<protein>
    <submittedName>
        <fullName evidence="1">Uncharacterized protein</fullName>
    </submittedName>
</protein>
<dbReference type="EMBL" id="JACIBV010000001">
    <property type="protein sequence ID" value="MBB3731781.1"/>
    <property type="molecule type" value="Genomic_DNA"/>
</dbReference>
<gene>
    <name evidence="1" type="ORF">FHR33_007641</name>
</gene>
<dbReference type="Pfam" id="PF20116">
    <property type="entry name" value="DUF6506"/>
    <property type="match status" value="1"/>
</dbReference>
<dbReference type="Proteomes" id="UP000579945">
    <property type="component" value="Unassembled WGS sequence"/>
</dbReference>
<sequence length="99" mass="10224">MALSHWGFIYMADGCDPDRDVSIIETGASSTVLVGIGRHDQLVEAAVRLVADGAQLVELCGAFGPTWTARVIEAVGGAVPVGAVGYGPEAVDQLHAIFS</sequence>
<keyword evidence="2" id="KW-1185">Reference proteome</keyword>
<name>A0A7W5YBV5_9ACTN</name>
<reference evidence="1 2" key="1">
    <citation type="submission" date="2020-08" db="EMBL/GenBank/DDBJ databases">
        <title>Sequencing the genomes of 1000 actinobacteria strains.</title>
        <authorList>
            <person name="Klenk H.-P."/>
        </authorList>
    </citation>
    <scope>NUCLEOTIDE SEQUENCE [LARGE SCALE GENOMIC DNA]</scope>
    <source>
        <strain evidence="1 2">DSM 44320</strain>
    </source>
</reference>
<dbReference type="AlphaFoldDB" id="A0A7W5YBV5"/>
<evidence type="ECO:0000313" key="2">
    <source>
        <dbReference type="Proteomes" id="UP000579945"/>
    </source>
</evidence>
<comment type="caution">
    <text evidence="1">The sequence shown here is derived from an EMBL/GenBank/DDBJ whole genome shotgun (WGS) entry which is preliminary data.</text>
</comment>